<feature type="domain" description="CsbD-like" evidence="3">
    <location>
        <begin position="4"/>
        <end position="56"/>
    </location>
</feature>
<reference evidence="5" key="1">
    <citation type="submission" date="2018-06" db="EMBL/GenBank/DDBJ databases">
        <authorList>
            <person name="Khan S.A."/>
        </authorList>
    </citation>
    <scope>NUCLEOTIDE SEQUENCE [LARGE SCALE GENOMIC DNA]</scope>
    <source>
        <strain evidence="5">DB-1506</strain>
    </source>
</reference>
<keyword evidence="2" id="KW-0812">Transmembrane</keyword>
<proteinExistence type="inferred from homology"/>
<comment type="caution">
    <text evidence="4">The sequence shown here is derived from an EMBL/GenBank/DDBJ whole genome shotgun (WGS) entry which is preliminary data.</text>
</comment>
<dbReference type="InterPro" id="IPR050423">
    <property type="entry name" value="UPF0337_stress_rsp"/>
</dbReference>
<evidence type="ECO:0000313" key="5">
    <source>
        <dbReference type="Proteomes" id="UP000249065"/>
    </source>
</evidence>
<dbReference type="Proteomes" id="UP000249065">
    <property type="component" value="Unassembled WGS sequence"/>
</dbReference>
<comment type="similarity">
    <text evidence="1">Belongs to the UPF0337 (CsbD) family.</text>
</comment>
<dbReference type="PANTHER" id="PTHR34977">
    <property type="entry name" value="UPF0337 PROTEIN YJBJ"/>
    <property type="match status" value="1"/>
</dbReference>
<dbReference type="RefSeq" id="WP_111471356.1">
    <property type="nucleotide sequence ID" value="NZ_QLIX01000016.1"/>
</dbReference>
<organism evidence="4 5">
    <name type="scientific">Roseicella frigidaeris</name>
    <dbReference type="NCBI Taxonomy" id="2230885"/>
    <lineage>
        <taxon>Bacteria</taxon>
        <taxon>Pseudomonadati</taxon>
        <taxon>Pseudomonadota</taxon>
        <taxon>Alphaproteobacteria</taxon>
        <taxon>Acetobacterales</taxon>
        <taxon>Roseomonadaceae</taxon>
        <taxon>Roseicella</taxon>
    </lineage>
</organism>
<dbReference type="Pfam" id="PF05532">
    <property type="entry name" value="CsbD"/>
    <property type="match status" value="1"/>
</dbReference>
<dbReference type="EMBL" id="QLIX01000016">
    <property type="protein sequence ID" value="RAI57580.1"/>
    <property type="molecule type" value="Genomic_DNA"/>
</dbReference>
<keyword evidence="2" id="KW-1133">Transmembrane helix</keyword>
<accession>A0A327M3S7</accession>
<dbReference type="InterPro" id="IPR036629">
    <property type="entry name" value="YjbJ_sf"/>
</dbReference>
<name>A0A327M3S7_9PROT</name>
<dbReference type="Gene3D" id="1.10.1470.10">
    <property type="entry name" value="YjbJ"/>
    <property type="match status" value="1"/>
</dbReference>
<keyword evidence="2" id="KW-0472">Membrane</keyword>
<evidence type="ECO:0000256" key="1">
    <source>
        <dbReference type="ARBA" id="ARBA00009129"/>
    </source>
</evidence>
<dbReference type="OrthoDB" id="7276058at2"/>
<sequence>MDKNEIEGAARNVAGKAQEAYGKFTDDAEHEAKGVARQVAGKAQEAYGDARDVARDAARQVGQVVEKQPVLSLLVAGAVGYALALLTLGVVDRGSRRW</sequence>
<dbReference type="SUPFAM" id="SSF69047">
    <property type="entry name" value="Hypothetical protein YjbJ"/>
    <property type="match status" value="1"/>
</dbReference>
<evidence type="ECO:0000259" key="3">
    <source>
        <dbReference type="Pfam" id="PF05532"/>
    </source>
</evidence>
<evidence type="ECO:0000313" key="4">
    <source>
        <dbReference type="EMBL" id="RAI57580.1"/>
    </source>
</evidence>
<evidence type="ECO:0000256" key="2">
    <source>
        <dbReference type="SAM" id="Phobius"/>
    </source>
</evidence>
<protein>
    <recommendedName>
        <fullName evidence="3">CsbD-like domain-containing protein</fullName>
    </recommendedName>
</protein>
<feature type="transmembrane region" description="Helical" evidence="2">
    <location>
        <begin position="70"/>
        <end position="91"/>
    </location>
</feature>
<gene>
    <name evidence="4" type="ORF">DOO78_18535</name>
</gene>
<dbReference type="InterPro" id="IPR008462">
    <property type="entry name" value="CsbD"/>
</dbReference>
<dbReference type="AlphaFoldDB" id="A0A327M3S7"/>
<keyword evidence="5" id="KW-1185">Reference proteome</keyword>
<dbReference type="PANTHER" id="PTHR34977:SF1">
    <property type="entry name" value="UPF0337 PROTEIN YJBJ"/>
    <property type="match status" value="1"/>
</dbReference>